<keyword evidence="2" id="KW-0812">Transmembrane</keyword>
<reference evidence="4 5" key="1">
    <citation type="submission" date="2024-09" db="EMBL/GenBank/DDBJ databases">
        <title>Genome sequencing and assembly of Phytophthora oleae, isolate VK10A, causative agent of rot of olive drupes.</title>
        <authorList>
            <person name="Conti Taguali S."/>
            <person name="Riolo M."/>
            <person name="La Spada F."/>
            <person name="Cacciola S.O."/>
            <person name="Dionisio G."/>
        </authorList>
    </citation>
    <scope>NUCLEOTIDE SEQUENCE [LARGE SCALE GENOMIC DNA]</scope>
    <source>
        <strain evidence="4 5">VK10A</strain>
    </source>
</reference>
<keyword evidence="3" id="KW-0732">Signal</keyword>
<sequence>MRRRRRVMLAVGALAAVAAHCVAVAEPADRRLITFDETHNALTDTVTEVANEAVDTANNIVSAVLGGVTRTDSNDETTGSPSASISVTIGGDSTSDEDEAAEKSTTTDSGEEESTDTSFNDDDNTPTAIAASETSTPSGVSVSVSGSAKEETTSAPTTTRPTTSRPTTTRPRTTRHSGVSHAVSMTKRPGTTAPTSDSTGNESTDNSYTDSATPTAAPARTTQAPASEASVSTEAPVVSVPTPTPVTIILTTPTPPATEAPAAAPVTTDSPVVVAVPTDIPAAVDTPMSTTQSSSVSGSSADTGVIDDEPDAPASAGSTSTDAVIITPDESTVMPLATTGAPAVDTGSSDPASDTPSTGPATWTDSSSSSSSNETVTVSSASGEGTSEGTSPGQVHASSSADVSLDGSDELDVESSHSSHGPKQKKNKTKKETHSSSGDYSAGGSRSSNFKSSASNSGSSGDGSSGMGAFLNPGGVSDVNTSSATYYSLGTGSIVAIVGVIAGIMGLLVLFVAISRKKYSDDDGESPLPYGYNMDIRSVARLSPTFMQDDSFMESGYNGTALMVAMAPPTYDGASSTSGESADEVPSLRGHRMVTNQCDPLADISLRSRVPSAHSFSGDLDTGNVRVSALYSAGSSVTSGSAISGSWSSVLASDTERQPSRNTRDTTLSAWSAANLSSFGSTASGASGASGMYRMTRSSSAISALSGDLRHTGGSDRSRSSSRLARQPEATRVAAGPVDSNRSNKSTEI</sequence>
<keyword evidence="2" id="KW-0472">Membrane</keyword>
<feature type="region of interest" description="Disordered" evidence="1">
    <location>
        <begin position="706"/>
        <end position="749"/>
    </location>
</feature>
<accession>A0ABD3FLA0</accession>
<feature type="compositionally biased region" description="Basic residues" evidence="1">
    <location>
        <begin position="420"/>
        <end position="431"/>
    </location>
</feature>
<feature type="region of interest" description="Disordered" evidence="1">
    <location>
        <begin position="636"/>
        <end position="666"/>
    </location>
</feature>
<name>A0ABD3FLA0_9STRA</name>
<feature type="compositionally biased region" description="Polar residues" evidence="1">
    <location>
        <begin position="192"/>
        <end position="211"/>
    </location>
</feature>
<protein>
    <submittedName>
        <fullName evidence="4">Uncharacterized protein</fullName>
    </submittedName>
</protein>
<feature type="compositionally biased region" description="Low complexity" evidence="1">
    <location>
        <begin position="212"/>
        <end position="239"/>
    </location>
</feature>
<proteinExistence type="predicted"/>
<feature type="region of interest" description="Disordered" evidence="1">
    <location>
        <begin position="284"/>
        <end position="466"/>
    </location>
</feature>
<feature type="compositionally biased region" description="Polar residues" evidence="1">
    <location>
        <begin position="346"/>
        <end position="365"/>
    </location>
</feature>
<keyword evidence="5" id="KW-1185">Reference proteome</keyword>
<feature type="compositionally biased region" description="Low complexity" evidence="1">
    <location>
        <begin position="286"/>
        <end position="303"/>
    </location>
</feature>
<feature type="compositionally biased region" description="Low complexity" evidence="1">
    <location>
        <begin position="636"/>
        <end position="653"/>
    </location>
</feature>
<evidence type="ECO:0000256" key="2">
    <source>
        <dbReference type="SAM" id="Phobius"/>
    </source>
</evidence>
<dbReference type="AlphaFoldDB" id="A0ABD3FLA0"/>
<gene>
    <name evidence="4" type="ORF">V7S43_007235</name>
</gene>
<organism evidence="4 5">
    <name type="scientific">Phytophthora oleae</name>
    <dbReference type="NCBI Taxonomy" id="2107226"/>
    <lineage>
        <taxon>Eukaryota</taxon>
        <taxon>Sar</taxon>
        <taxon>Stramenopiles</taxon>
        <taxon>Oomycota</taxon>
        <taxon>Peronosporomycetes</taxon>
        <taxon>Peronosporales</taxon>
        <taxon>Peronosporaceae</taxon>
        <taxon>Phytophthora</taxon>
    </lineage>
</organism>
<feature type="compositionally biased region" description="Basic and acidic residues" evidence="1">
    <location>
        <begin position="654"/>
        <end position="664"/>
    </location>
</feature>
<feature type="compositionally biased region" description="Low complexity" evidence="1">
    <location>
        <begin position="138"/>
        <end position="171"/>
    </location>
</feature>
<feature type="compositionally biased region" description="Low complexity" evidence="1">
    <location>
        <begin position="366"/>
        <end position="393"/>
    </location>
</feature>
<dbReference type="Proteomes" id="UP001632037">
    <property type="component" value="Unassembled WGS sequence"/>
</dbReference>
<feature type="region of interest" description="Disordered" evidence="1">
    <location>
        <begin position="69"/>
        <end position="239"/>
    </location>
</feature>
<feature type="transmembrane region" description="Helical" evidence="2">
    <location>
        <begin position="486"/>
        <end position="514"/>
    </location>
</feature>
<feature type="compositionally biased region" description="Polar residues" evidence="1">
    <location>
        <begin position="76"/>
        <end position="93"/>
    </location>
</feature>
<feature type="compositionally biased region" description="Polar residues" evidence="1">
    <location>
        <begin position="740"/>
        <end position="749"/>
    </location>
</feature>
<evidence type="ECO:0000256" key="3">
    <source>
        <dbReference type="SAM" id="SignalP"/>
    </source>
</evidence>
<feature type="chain" id="PRO_5044870986" evidence="3">
    <location>
        <begin position="24"/>
        <end position="749"/>
    </location>
</feature>
<feature type="compositionally biased region" description="Acidic residues" evidence="1">
    <location>
        <begin position="109"/>
        <end position="124"/>
    </location>
</feature>
<evidence type="ECO:0000256" key="1">
    <source>
        <dbReference type="SAM" id="MobiDB-lite"/>
    </source>
</evidence>
<dbReference type="EMBL" id="JBIMZQ010000013">
    <property type="protein sequence ID" value="KAL3667682.1"/>
    <property type="molecule type" value="Genomic_DNA"/>
</dbReference>
<evidence type="ECO:0000313" key="5">
    <source>
        <dbReference type="Proteomes" id="UP001632037"/>
    </source>
</evidence>
<feature type="compositionally biased region" description="Low complexity" evidence="1">
    <location>
        <begin position="442"/>
        <end position="459"/>
    </location>
</feature>
<keyword evidence="2" id="KW-1133">Transmembrane helix</keyword>
<feature type="signal peptide" evidence="3">
    <location>
        <begin position="1"/>
        <end position="23"/>
    </location>
</feature>
<feature type="compositionally biased region" description="Basic and acidic residues" evidence="1">
    <location>
        <begin position="708"/>
        <end position="719"/>
    </location>
</feature>
<comment type="caution">
    <text evidence="4">The sequence shown here is derived from an EMBL/GenBank/DDBJ whole genome shotgun (WGS) entry which is preliminary data.</text>
</comment>
<evidence type="ECO:0000313" key="4">
    <source>
        <dbReference type="EMBL" id="KAL3667682.1"/>
    </source>
</evidence>